<accession>A0A943FWA0</accession>
<dbReference type="GO" id="GO:0008360">
    <property type="term" value="P:regulation of cell shape"/>
    <property type="evidence" value="ECO:0007669"/>
    <property type="project" value="UniProtKB-UniRule"/>
</dbReference>
<dbReference type="AlphaFoldDB" id="A0A943FWA0"/>
<feature type="binding site" evidence="6">
    <location>
        <begin position="155"/>
        <end position="157"/>
    </location>
    <ligand>
        <name>ATP</name>
        <dbReference type="ChEBI" id="CHEBI:30616"/>
    </ligand>
</feature>
<name>A0A943FWA0_9FIRM</name>
<comment type="function">
    <text evidence="6">Forms membrane-associated dynamic filaments that are essential for cell shape determination. Acts by regulating cell wall synthesis and cell elongation, and thus cell shape. A feedback loop between cell geometry and MreB localization may maintain elongated cell shape by targeting cell wall growth to regions of negative cell wall curvature.</text>
</comment>
<dbReference type="Gene3D" id="3.30.420.40">
    <property type="match status" value="2"/>
</dbReference>
<sequence length="320" mass="33821">MAQNDIGIDLGTTTIIIAQEGQGVVLNQPSVVAVDTRKNCVLEAGDKALAMVGRTPNYISAIFPLKDGVISDHTMTRELICRFVNQVYSSHMVKPRVAVCVPAAITGIESDAVVEAVMAAGARQVYLIDEPIAAALGSGIDITVPDGRMIIDIGGGTTDIAVLSLGGKVKATSVRVGQRTAESLKKNVACCPQKADFNETMEIKGRSLLTGLPVRVNVSTADLYEPVMRLSEQIGTAAHQVLEKTPPELAGDIYRNGVVLTGGGAQLHGLPEYLSQELKVEVTVSPDPVNCVALGTAMSLRLGDKLETGFMDATPRMGRR</sequence>
<dbReference type="GO" id="GO:0005524">
    <property type="term" value="F:ATP binding"/>
    <property type="evidence" value="ECO:0007669"/>
    <property type="project" value="UniProtKB-KW"/>
</dbReference>
<dbReference type="Gene3D" id="3.90.640.10">
    <property type="entry name" value="Actin, Chain A, domain 4"/>
    <property type="match status" value="1"/>
</dbReference>
<evidence type="ECO:0000256" key="3">
    <source>
        <dbReference type="ARBA" id="ARBA00022840"/>
    </source>
</evidence>
<comment type="caution">
    <text evidence="6">Lacks conserved residue(s) required for the propagation of feature annotation.</text>
</comment>
<organism evidence="7 8">
    <name type="scientific">Faecalibacterium prausnitzii</name>
    <dbReference type="NCBI Taxonomy" id="853"/>
    <lineage>
        <taxon>Bacteria</taxon>
        <taxon>Bacillati</taxon>
        <taxon>Bacillota</taxon>
        <taxon>Clostridia</taxon>
        <taxon>Eubacteriales</taxon>
        <taxon>Oscillospiraceae</taxon>
        <taxon>Faecalibacterium</taxon>
    </lineage>
</organism>
<evidence type="ECO:0000256" key="4">
    <source>
        <dbReference type="ARBA" id="ARBA00022960"/>
    </source>
</evidence>
<evidence type="ECO:0000256" key="5">
    <source>
        <dbReference type="ARBA" id="ARBA00023458"/>
    </source>
</evidence>
<evidence type="ECO:0000313" key="8">
    <source>
        <dbReference type="Proteomes" id="UP000733372"/>
    </source>
</evidence>
<comment type="subunit">
    <text evidence="6">Forms polymers.</text>
</comment>
<dbReference type="Pfam" id="PF06723">
    <property type="entry name" value="MreB_Mbl"/>
    <property type="match status" value="1"/>
</dbReference>
<dbReference type="InterPro" id="IPR056546">
    <property type="entry name" value="MreB_MamK-like"/>
</dbReference>
<keyword evidence="1 6" id="KW-0963">Cytoplasm</keyword>
<dbReference type="InterPro" id="IPR004753">
    <property type="entry name" value="MreB"/>
</dbReference>
<reference evidence="7" key="1">
    <citation type="submission" date="2021-02" db="EMBL/GenBank/DDBJ databases">
        <title>Infant gut strain persistence is associated with maternal origin, phylogeny, and functional potential including surface adhesion and iron acquisition.</title>
        <authorList>
            <person name="Lou Y.C."/>
        </authorList>
    </citation>
    <scope>NUCLEOTIDE SEQUENCE</scope>
    <source>
        <strain evidence="7">L3_101_367G1_dasL3_101_367G1_metabat.metabat.26</strain>
    </source>
</reference>
<evidence type="ECO:0000256" key="1">
    <source>
        <dbReference type="ARBA" id="ARBA00022490"/>
    </source>
</evidence>
<feature type="binding site" evidence="6">
    <location>
        <begin position="182"/>
        <end position="185"/>
    </location>
    <ligand>
        <name>ATP</name>
        <dbReference type="ChEBI" id="CHEBI:30616"/>
    </ligand>
</feature>
<comment type="similarity">
    <text evidence="5 6">Belongs to the FtsA/MreB family.</text>
</comment>
<proteinExistence type="inferred from homology"/>
<dbReference type="PANTHER" id="PTHR42749:SF1">
    <property type="entry name" value="CELL SHAPE-DETERMINING PROTEIN MREB"/>
    <property type="match status" value="1"/>
</dbReference>
<dbReference type="PANTHER" id="PTHR42749">
    <property type="entry name" value="CELL SHAPE-DETERMINING PROTEIN MREB"/>
    <property type="match status" value="1"/>
</dbReference>
<dbReference type="HAMAP" id="MF_02207">
    <property type="entry name" value="MreB"/>
    <property type="match status" value="1"/>
</dbReference>
<dbReference type="GO" id="GO:0000902">
    <property type="term" value="P:cell morphogenesis"/>
    <property type="evidence" value="ECO:0007669"/>
    <property type="project" value="InterPro"/>
</dbReference>
<comment type="subcellular location">
    <subcellularLocation>
        <location evidence="6">Cytoplasm</location>
    </subcellularLocation>
    <text evidence="6">Membrane-associated.</text>
</comment>
<dbReference type="GO" id="GO:0005737">
    <property type="term" value="C:cytoplasm"/>
    <property type="evidence" value="ECO:0007669"/>
    <property type="project" value="UniProtKB-SubCell"/>
</dbReference>
<evidence type="ECO:0000256" key="6">
    <source>
        <dbReference type="HAMAP-Rule" id="MF_02207"/>
    </source>
</evidence>
<evidence type="ECO:0000256" key="2">
    <source>
        <dbReference type="ARBA" id="ARBA00022741"/>
    </source>
</evidence>
<keyword evidence="2 6" id="KW-0547">Nucleotide-binding</keyword>
<keyword evidence="4 6" id="KW-0133">Cell shape</keyword>
<dbReference type="EMBL" id="JAGZAM010000001">
    <property type="protein sequence ID" value="MBS5686815.1"/>
    <property type="molecule type" value="Genomic_DNA"/>
</dbReference>
<gene>
    <name evidence="6" type="primary">mreB</name>
    <name evidence="7" type="ORF">KHW66_01680</name>
</gene>
<dbReference type="SUPFAM" id="SSF53067">
    <property type="entry name" value="Actin-like ATPase domain"/>
    <property type="match status" value="2"/>
</dbReference>
<dbReference type="CDD" id="cd10225">
    <property type="entry name" value="ASKHA_NBD_MreB-like"/>
    <property type="match status" value="1"/>
</dbReference>
<keyword evidence="3 6" id="KW-0067">ATP-binding</keyword>
<evidence type="ECO:0000313" key="7">
    <source>
        <dbReference type="EMBL" id="MBS5686815.1"/>
    </source>
</evidence>
<comment type="caution">
    <text evidence="7">The sequence shown here is derived from an EMBL/GenBank/DDBJ whole genome shotgun (WGS) entry which is preliminary data.</text>
</comment>
<dbReference type="Proteomes" id="UP000733372">
    <property type="component" value="Unassembled WGS sequence"/>
</dbReference>
<protein>
    <recommendedName>
        <fullName evidence="6">Cell shape-determining protein MreB</fullName>
    </recommendedName>
</protein>
<dbReference type="PRINTS" id="PR01652">
    <property type="entry name" value="SHAPEPROTEIN"/>
</dbReference>
<dbReference type="InterPro" id="IPR043129">
    <property type="entry name" value="ATPase_NBD"/>
</dbReference>